<proteinExistence type="predicted"/>
<keyword evidence="3" id="KW-0560">Oxidoreductase</keyword>
<dbReference type="RefSeq" id="WP_246406095.1">
    <property type="nucleotide sequence ID" value="NZ_JACCFS010000001.1"/>
</dbReference>
<dbReference type="AlphaFoldDB" id="A0A7Z0J9B2"/>
<dbReference type="InterPro" id="IPR045247">
    <property type="entry name" value="Oye-like"/>
</dbReference>
<dbReference type="Pfam" id="PF00724">
    <property type="entry name" value="Oxidored_FMN"/>
    <property type="match status" value="1"/>
</dbReference>
<dbReference type="GO" id="GO:0010181">
    <property type="term" value="F:FMN binding"/>
    <property type="evidence" value="ECO:0007669"/>
    <property type="project" value="InterPro"/>
</dbReference>
<dbReference type="CDD" id="cd02933">
    <property type="entry name" value="OYE_like_FMN"/>
    <property type="match status" value="1"/>
</dbReference>
<protein>
    <submittedName>
        <fullName evidence="3">N-ethylmaleimide reductase</fullName>
        <ecNumber evidence="3">1.-.-.-</ecNumber>
    </submittedName>
</protein>
<evidence type="ECO:0000313" key="3">
    <source>
        <dbReference type="EMBL" id="NYJ33527.1"/>
    </source>
</evidence>
<feature type="compositionally biased region" description="Low complexity" evidence="1">
    <location>
        <begin position="320"/>
        <end position="346"/>
    </location>
</feature>
<dbReference type="Gene3D" id="3.20.20.70">
    <property type="entry name" value="Aldolase class I"/>
    <property type="match status" value="1"/>
</dbReference>
<dbReference type="EMBL" id="JACCFS010000001">
    <property type="protein sequence ID" value="NYJ33527.1"/>
    <property type="molecule type" value="Genomic_DNA"/>
</dbReference>
<keyword evidence="4" id="KW-1185">Reference proteome</keyword>
<dbReference type="Proteomes" id="UP000572051">
    <property type="component" value="Unassembled WGS sequence"/>
</dbReference>
<feature type="region of interest" description="Disordered" evidence="1">
    <location>
        <begin position="284"/>
        <end position="389"/>
    </location>
</feature>
<sequence length="389" mass="41066">MSTLFDPIALGGLELPNRLFMAPMTRSRAYVGGQVDGLVAEYYAQRASAGLIITEGTQPSVRGQGYINTPGLHSAEQVEAWKRVTGAVHERGGRIFAQIMHTGRIGHPSLYPDGGLPVAPSPIASGQSLFDGSGMVEHPVPRELSYSDIAEALDDFASAARNAVTAGFDGVELHGANGYLIHQFLADGANRRTDEYGGNPQNRARFALQVVDAVADTIGAERTALRLSPGNPFNGITESDTEAQYLALLDGLRERSDLAFLHLAMASRETAELFRKEWRGALVHNPAPDWTSPRPCPRWRTAWSTRSRSAAPGSPTPTCSTGSGPAAPSTSPTRARSTVATTAATPTTPPSTRPDPCTPEPGPRAGAGLKASTGPGAVPAPRLRGSVCR</sequence>
<evidence type="ECO:0000313" key="4">
    <source>
        <dbReference type="Proteomes" id="UP000572051"/>
    </source>
</evidence>
<feature type="compositionally biased region" description="Low complexity" evidence="1">
    <location>
        <begin position="298"/>
        <end position="311"/>
    </location>
</feature>
<dbReference type="GO" id="GO:0016491">
    <property type="term" value="F:oxidoreductase activity"/>
    <property type="evidence" value="ECO:0007669"/>
    <property type="project" value="UniProtKB-KW"/>
</dbReference>
<dbReference type="SUPFAM" id="SSF51395">
    <property type="entry name" value="FMN-linked oxidoreductases"/>
    <property type="match status" value="1"/>
</dbReference>
<gene>
    <name evidence="3" type="ORF">HNR10_001408</name>
</gene>
<dbReference type="InterPro" id="IPR013785">
    <property type="entry name" value="Aldolase_TIM"/>
</dbReference>
<reference evidence="3 4" key="1">
    <citation type="submission" date="2020-07" db="EMBL/GenBank/DDBJ databases">
        <title>Sequencing the genomes of 1000 actinobacteria strains.</title>
        <authorList>
            <person name="Klenk H.-P."/>
        </authorList>
    </citation>
    <scope>NUCLEOTIDE SEQUENCE [LARGE SCALE GENOMIC DNA]</scope>
    <source>
        <strain evidence="3 4">DSM 44442</strain>
    </source>
</reference>
<feature type="compositionally biased region" description="Pro residues" evidence="1">
    <location>
        <begin position="347"/>
        <end position="362"/>
    </location>
</feature>
<comment type="caution">
    <text evidence="3">The sequence shown here is derived from an EMBL/GenBank/DDBJ whole genome shotgun (WGS) entry which is preliminary data.</text>
</comment>
<evidence type="ECO:0000256" key="1">
    <source>
        <dbReference type="SAM" id="MobiDB-lite"/>
    </source>
</evidence>
<evidence type="ECO:0000259" key="2">
    <source>
        <dbReference type="Pfam" id="PF00724"/>
    </source>
</evidence>
<dbReference type="InterPro" id="IPR001155">
    <property type="entry name" value="OxRdtase_FMN_N"/>
</dbReference>
<dbReference type="PANTHER" id="PTHR22893:SF91">
    <property type="entry name" value="NADPH DEHYDROGENASE 2-RELATED"/>
    <property type="match status" value="1"/>
</dbReference>
<organism evidence="3 4">
    <name type="scientific">Nocardiopsis aegyptia</name>
    <dbReference type="NCBI Taxonomy" id="220378"/>
    <lineage>
        <taxon>Bacteria</taxon>
        <taxon>Bacillati</taxon>
        <taxon>Actinomycetota</taxon>
        <taxon>Actinomycetes</taxon>
        <taxon>Streptosporangiales</taxon>
        <taxon>Nocardiopsidaceae</taxon>
        <taxon>Nocardiopsis</taxon>
    </lineage>
</organism>
<feature type="domain" description="NADH:flavin oxidoreductase/NADH oxidase N-terminal" evidence="2">
    <location>
        <begin position="4"/>
        <end position="265"/>
    </location>
</feature>
<name>A0A7Z0J9B2_9ACTN</name>
<dbReference type="GO" id="GO:0005829">
    <property type="term" value="C:cytosol"/>
    <property type="evidence" value="ECO:0007669"/>
    <property type="project" value="TreeGrafter"/>
</dbReference>
<dbReference type="EC" id="1.-.-.-" evidence="3"/>
<accession>A0A7Z0J9B2</accession>
<dbReference type="PANTHER" id="PTHR22893">
    <property type="entry name" value="NADH OXIDOREDUCTASE-RELATED"/>
    <property type="match status" value="1"/>
</dbReference>